<keyword evidence="1" id="KW-1015">Disulfide bond</keyword>
<feature type="domain" description="Thioredoxin" evidence="2">
    <location>
        <begin position="55"/>
        <end position="195"/>
    </location>
</feature>
<gene>
    <name evidence="3" type="ORF">DKZ56_05740</name>
</gene>
<keyword evidence="4" id="KW-1185">Reference proteome</keyword>
<dbReference type="EMBL" id="CP036528">
    <property type="protein sequence ID" value="QBK25397.1"/>
    <property type="molecule type" value="Genomic_DNA"/>
</dbReference>
<dbReference type="InterPro" id="IPR017937">
    <property type="entry name" value="Thioredoxin_CS"/>
</dbReference>
<proteinExistence type="predicted"/>
<dbReference type="GO" id="GO:0016209">
    <property type="term" value="F:antioxidant activity"/>
    <property type="evidence" value="ECO:0007669"/>
    <property type="project" value="InterPro"/>
</dbReference>
<dbReference type="CDD" id="cd02966">
    <property type="entry name" value="TlpA_like_family"/>
    <property type="match status" value="1"/>
</dbReference>
<accession>A0A4P6URZ5</accession>
<dbReference type="AlphaFoldDB" id="A0A4P6URZ5"/>
<dbReference type="InterPro" id="IPR000866">
    <property type="entry name" value="AhpC/TSA"/>
</dbReference>
<reference evidence="3 4" key="1">
    <citation type="submission" date="2019-02" db="EMBL/GenBank/DDBJ databases">
        <title>Ureibacillus thermophilus.</title>
        <authorList>
            <person name="Sunny J.S."/>
            <person name="Natarajan A."/>
            <person name="Saleena L.M."/>
        </authorList>
    </citation>
    <scope>NUCLEOTIDE SEQUENCE [LARGE SCALE GENOMIC DNA]</scope>
    <source>
        <strain evidence="3 4">LM102</strain>
    </source>
</reference>
<dbReference type="SUPFAM" id="SSF52833">
    <property type="entry name" value="Thioredoxin-like"/>
    <property type="match status" value="1"/>
</dbReference>
<dbReference type="GO" id="GO:0016491">
    <property type="term" value="F:oxidoreductase activity"/>
    <property type="evidence" value="ECO:0007669"/>
    <property type="project" value="InterPro"/>
</dbReference>
<evidence type="ECO:0000259" key="2">
    <source>
        <dbReference type="PROSITE" id="PS51352"/>
    </source>
</evidence>
<sequence length="195" mass="22125">MSSNTKKVMGAILVIALVAIAAGLFIHDRLEENKKNTLDDDISGYEVDENSPQSVGLGEIAPDFTLNTLDGKTVTLSDLRGKKVILNFWATWCPPCKDEMPHFQEYYEEYAEEDHVEILAVNYTIKDKIASVENFVKSYDLTFPVLLMEEEGINETYKVYTIPSTFFINTKGKIEKQILGPLDLETLRDYVTELE</sequence>
<organism evidence="3 4">
    <name type="scientific">Ureibacillus thermophilus</name>
    <dbReference type="NCBI Taxonomy" id="367743"/>
    <lineage>
        <taxon>Bacteria</taxon>
        <taxon>Bacillati</taxon>
        <taxon>Bacillota</taxon>
        <taxon>Bacilli</taxon>
        <taxon>Bacillales</taxon>
        <taxon>Caryophanaceae</taxon>
        <taxon>Ureibacillus</taxon>
    </lineage>
</organism>
<dbReference type="PANTHER" id="PTHR42852">
    <property type="entry name" value="THIOL:DISULFIDE INTERCHANGE PROTEIN DSBE"/>
    <property type="match status" value="1"/>
</dbReference>
<dbReference type="Pfam" id="PF00578">
    <property type="entry name" value="AhpC-TSA"/>
    <property type="match status" value="1"/>
</dbReference>
<dbReference type="PANTHER" id="PTHR42852:SF13">
    <property type="entry name" value="PROTEIN DIPZ"/>
    <property type="match status" value="1"/>
</dbReference>
<dbReference type="InterPro" id="IPR050553">
    <property type="entry name" value="Thioredoxin_ResA/DsbE_sf"/>
</dbReference>
<dbReference type="InterPro" id="IPR013766">
    <property type="entry name" value="Thioredoxin_domain"/>
</dbReference>
<dbReference type="Gene3D" id="3.40.30.10">
    <property type="entry name" value="Glutaredoxin"/>
    <property type="match status" value="1"/>
</dbReference>
<evidence type="ECO:0000313" key="4">
    <source>
        <dbReference type="Proteomes" id="UP000291151"/>
    </source>
</evidence>
<dbReference type="RefSeq" id="WP_208651782.1">
    <property type="nucleotide sequence ID" value="NZ_CP036528.1"/>
</dbReference>
<dbReference type="Proteomes" id="UP000291151">
    <property type="component" value="Chromosome"/>
</dbReference>
<dbReference type="PROSITE" id="PS00194">
    <property type="entry name" value="THIOREDOXIN_1"/>
    <property type="match status" value="1"/>
</dbReference>
<dbReference type="PROSITE" id="PS51352">
    <property type="entry name" value="THIOREDOXIN_2"/>
    <property type="match status" value="1"/>
</dbReference>
<protein>
    <submittedName>
        <fullName evidence="3">Redoxin domain-containing protein</fullName>
    </submittedName>
</protein>
<evidence type="ECO:0000313" key="3">
    <source>
        <dbReference type="EMBL" id="QBK25397.1"/>
    </source>
</evidence>
<evidence type="ECO:0000256" key="1">
    <source>
        <dbReference type="ARBA" id="ARBA00023157"/>
    </source>
</evidence>
<name>A0A4P6URZ5_9BACL</name>
<dbReference type="InterPro" id="IPR036249">
    <property type="entry name" value="Thioredoxin-like_sf"/>
</dbReference>
<dbReference type="KEGG" id="uth:DKZ56_05740"/>